<feature type="region of interest" description="Disordered" evidence="1">
    <location>
        <begin position="403"/>
        <end position="437"/>
    </location>
</feature>
<proteinExistence type="predicted"/>
<evidence type="ECO:0000313" key="3">
    <source>
        <dbReference type="Proteomes" id="UP000077266"/>
    </source>
</evidence>
<dbReference type="Proteomes" id="UP000077266">
    <property type="component" value="Unassembled WGS sequence"/>
</dbReference>
<organism evidence="2 3">
    <name type="scientific">Exidia glandulosa HHB12029</name>
    <dbReference type="NCBI Taxonomy" id="1314781"/>
    <lineage>
        <taxon>Eukaryota</taxon>
        <taxon>Fungi</taxon>
        <taxon>Dikarya</taxon>
        <taxon>Basidiomycota</taxon>
        <taxon>Agaricomycotina</taxon>
        <taxon>Agaricomycetes</taxon>
        <taxon>Auriculariales</taxon>
        <taxon>Exidiaceae</taxon>
        <taxon>Exidia</taxon>
    </lineage>
</organism>
<accession>A0A165IWX2</accession>
<keyword evidence="3" id="KW-1185">Reference proteome</keyword>
<feature type="compositionally biased region" description="Gly residues" evidence="1">
    <location>
        <begin position="404"/>
        <end position="414"/>
    </location>
</feature>
<feature type="region of interest" description="Disordered" evidence="1">
    <location>
        <begin position="1"/>
        <end position="62"/>
    </location>
</feature>
<evidence type="ECO:0000256" key="1">
    <source>
        <dbReference type="SAM" id="MobiDB-lite"/>
    </source>
</evidence>
<sequence length="437" mass="48039">MSAPPLPGAAVDPSNKRAVDPLTSLAADADESASDTDLVQGSKAGDAGGEQDSLPATPPMGNLTLKKPVNFAFLSKKNCQTKVEYCEKGEKSPQLPMPGKIEQHTMSLLIKHVTTFPRGKVKGKVKETARLSDILPDLISNNSPLKGGHLSRPGYGKDLKGQVAVDEFELVPVELPDANIQTVPHYKLDLYYAQDLSQPASLLFTVLYDFTTAVCTNREEELHERLQLIVQQVPMDKATLISARLLCFLAIIQAFDVLHTEFHWGACLGGHTVLPFPARVSHISFSGNITPFVNSRFNTHVVYKVLAIGPTQAGEDLSLFEKDQEHLADLKWYIKTVGVYDPCKLASMKDKELQAWRAARLRVHQAREESQEFCEFLEYRQDSINGPDTDLYTSVPTKHCFGSNAGGSGAGGGRNTSFSSSKHPQQHPRSKGHCYRL</sequence>
<gene>
    <name evidence="2" type="ORF">EXIGLDRAFT_709301</name>
</gene>
<protein>
    <submittedName>
        <fullName evidence="2">Uncharacterized protein</fullName>
    </submittedName>
</protein>
<evidence type="ECO:0000313" key="2">
    <source>
        <dbReference type="EMBL" id="KZV93992.1"/>
    </source>
</evidence>
<reference evidence="2 3" key="1">
    <citation type="journal article" date="2016" name="Mol. Biol. Evol.">
        <title>Comparative Genomics of Early-Diverging Mushroom-Forming Fungi Provides Insights into the Origins of Lignocellulose Decay Capabilities.</title>
        <authorList>
            <person name="Nagy L.G."/>
            <person name="Riley R."/>
            <person name="Tritt A."/>
            <person name="Adam C."/>
            <person name="Daum C."/>
            <person name="Floudas D."/>
            <person name="Sun H."/>
            <person name="Yadav J.S."/>
            <person name="Pangilinan J."/>
            <person name="Larsson K.H."/>
            <person name="Matsuura K."/>
            <person name="Barry K."/>
            <person name="Labutti K."/>
            <person name="Kuo R."/>
            <person name="Ohm R.A."/>
            <person name="Bhattacharya S.S."/>
            <person name="Shirouzu T."/>
            <person name="Yoshinaga Y."/>
            <person name="Martin F.M."/>
            <person name="Grigoriev I.V."/>
            <person name="Hibbett D.S."/>
        </authorList>
    </citation>
    <scope>NUCLEOTIDE SEQUENCE [LARGE SCALE GENOMIC DNA]</scope>
    <source>
        <strain evidence="2 3">HHB12029</strain>
    </source>
</reference>
<feature type="compositionally biased region" description="Basic residues" evidence="1">
    <location>
        <begin position="424"/>
        <end position="437"/>
    </location>
</feature>
<dbReference type="EMBL" id="KV425980">
    <property type="protein sequence ID" value="KZV93992.1"/>
    <property type="molecule type" value="Genomic_DNA"/>
</dbReference>
<dbReference type="AlphaFoldDB" id="A0A165IWX2"/>
<dbReference type="InParanoid" id="A0A165IWX2"/>
<name>A0A165IWX2_EXIGL</name>